<reference evidence="8" key="1">
    <citation type="submission" date="2021-06" db="EMBL/GenBank/DDBJ databases">
        <authorList>
            <person name="Kallberg Y."/>
            <person name="Tangrot J."/>
            <person name="Rosling A."/>
        </authorList>
    </citation>
    <scope>NUCLEOTIDE SEQUENCE</scope>
    <source>
        <strain evidence="8">IA702</strain>
    </source>
</reference>
<evidence type="ECO:0000256" key="3">
    <source>
        <dbReference type="ARBA" id="ARBA00022664"/>
    </source>
</evidence>
<keyword evidence="5 7" id="KW-0508">mRNA splicing</keyword>
<evidence type="ECO:0000256" key="2">
    <source>
        <dbReference type="ARBA" id="ARBA00006164"/>
    </source>
</evidence>
<dbReference type="PANTHER" id="PTHR23142">
    <property type="entry name" value="PRE-MRNA-SPLICING FACTOR 38A-RELATED"/>
    <property type="match status" value="1"/>
</dbReference>
<dbReference type="GO" id="GO:0005681">
    <property type="term" value="C:spliceosomal complex"/>
    <property type="evidence" value="ECO:0007669"/>
    <property type="project" value="UniProtKB-KW"/>
</dbReference>
<dbReference type="InterPro" id="IPR005037">
    <property type="entry name" value="PRP38"/>
</dbReference>
<keyword evidence="4 7" id="KW-0747">Spliceosome</keyword>
<feature type="non-terminal residue" evidence="8">
    <location>
        <position position="1"/>
    </location>
</feature>
<proteinExistence type="inferred from homology"/>
<dbReference type="AlphaFoldDB" id="A0A9N9E405"/>
<dbReference type="Pfam" id="PF03371">
    <property type="entry name" value="PRP38"/>
    <property type="match status" value="1"/>
</dbReference>
<comment type="function">
    <text evidence="7">Required for pre-mRNA splicing.</text>
</comment>
<evidence type="ECO:0000256" key="4">
    <source>
        <dbReference type="ARBA" id="ARBA00022728"/>
    </source>
</evidence>
<protein>
    <recommendedName>
        <fullName evidence="7">Pre-mRNA-splicing factor 38</fullName>
    </recommendedName>
</protein>
<sequence>GDFEIICMDEFIDNLLREERVFDTILPRLSKRHVLEENDELPPRISALEDDLEDDLSE</sequence>
<keyword evidence="9" id="KW-1185">Reference proteome</keyword>
<dbReference type="EMBL" id="CAJVPJ010005635">
    <property type="protein sequence ID" value="CAG8663062.1"/>
    <property type="molecule type" value="Genomic_DNA"/>
</dbReference>
<evidence type="ECO:0000256" key="6">
    <source>
        <dbReference type="ARBA" id="ARBA00023242"/>
    </source>
</evidence>
<dbReference type="OrthoDB" id="190958at2759"/>
<dbReference type="GO" id="GO:0000398">
    <property type="term" value="P:mRNA splicing, via spliceosome"/>
    <property type="evidence" value="ECO:0007669"/>
    <property type="project" value="UniProtKB-UniRule"/>
</dbReference>
<comment type="caution">
    <text evidence="8">The sequence shown here is derived from an EMBL/GenBank/DDBJ whole genome shotgun (WGS) entry which is preliminary data.</text>
</comment>
<evidence type="ECO:0000256" key="7">
    <source>
        <dbReference type="RuleBase" id="RU367025"/>
    </source>
</evidence>
<keyword evidence="3 7" id="KW-0507">mRNA processing</keyword>
<evidence type="ECO:0000313" key="8">
    <source>
        <dbReference type="EMBL" id="CAG8663062.1"/>
    </source>
</evidence>
<dbReference type="Proteomes" id="UP000789572">
    <property type="component" value="Unassembled WGS sequence"/>
</dbReference>
<evidence type="ECO:0000256" key="1">
    <source>
        <dbReference type="ARBA" id="ARBA00004123"/>
    </source>
</evidence>
<comment type="subcellular location">
    <subcellularLocation>
        <location evidence="1 7">Nucleus</location>
    </subcellularLocation>
</comment>
<gene>
    <name evidence="8" type="ORF">POCULU_LOCUS10556</name>
</gene>
<comment type="similarity">
    <text evidence="2 7">Belongs to the PRP38 family.</text>
</comment>
<evidence type="ECO:0000256" key="5">
    <source>
        <dbReference type="ARBA" id="ARBA00023187"/>
    </source>
</evidence>
<name>A0A9N9E405_9GLOM</name>
<accession>A0A9N9E405</accession>
<evidence type="ECO:0000313" key="9">
    <source>
        <dbReference type="Proteomes" id="UP000789572"/>
    </source>
</evidence>
<keyword evidence="6 7" id="KW-0539">Nucleus</keyword>
<organism evidence="8 9">
    <name type="scientific">Paraglomus occultum</name>
    <dbReference type="NCBI Taxonomy" id="144539"/>
    <lineage>
        <taxon>Eukaryota</taxon>
        <taxon>Fungi</taxon>
        <taxon>Fungi incertae sedis</taxon>
        <taxon>Mucoromycota</taxon>
        <taxon>Glomeromycotina</taxon>
        <taxon>Glomeromycetes</taxon>
        <taxon>Paraglomerales</taxon>
        <taxon>Paraglomeraceae</taxon>
        <taxon>Paraglomus</taxon>
    </lineage>
</organism>